<comment type="caution">
    <text evidence="2">The sequence shown here is derived from an EMBL/GenBank/DDBJ whole genome shotgun (WGS) entry which is preliminary data.</text>
</comment>
<accession>A0A917SM64</accession>
<organism evidence="2 3">
    <name type="scientific">Nakamurella endophytica</name>
    <dbReference type="NCBI Taxonomy" id="1748367"/>
    <lineage>
        <taxon>Bacteria</taxon>
        <taxon>Bacillati</taxon>
        <taxon>Actinomycetota</taxon>
        <taxon>Actinomycetes</taxon>
        <taxon>Nakamurellales</taxon>
        <taxon>Nakamurellaceae</taxon>
        <taxon>Nakamurella</taxon>
    </lineage>
</organism>
<protein>
    <recommendedName>
        <fullName evidence="1">MobA-like NTP transferase domain-containing protein</fullName>
    </recommendedName>
</protein>
<name>A0A917SM64_9ACTN</name>
<dbReference type="Gene3D" id="3.90.550.10">
    <property type="entry name" value="Spore Coat Polysaccharide Biosynthesis Protein SpsA, Chain A"/>
    <property type="match status" value="1"/>
</dbReference>
<evidence type="ECO:0000259" key="1">
    <source>
        <dbReference type="Pfam" id="PF12804"/>
    </source>
</evidence>
<evidence type="ECO:0000313" key="2">
    <source>
        <dbReference type="EMBL" id="GGL88984.1"/>
    </source>
</evidence>
<dbReference type="PANTHER" id="PTHR43777:SF1">
    <property type="entry name" value="MOLYBDENUM COFACTOR CYTIDYLYLTRANSFERASE"/>
    <property type="match status" value="1"/>
</dbReference>
<gene>
    <name evidence="2" type="ORF">GCM10011594_05800</name>
</gene>
<dbReference type="AlphaFoldDB" id="A0A917SM64"/>
<dbReference type="InterPro" id="IPR025877">
    <property type="entry name" value="MobA-like_NTP_Trfase"/>
</dbReference>
<dbReference type="PANTHER" id="PTHR43777">
    <property type="entry name" value="MOLYBDENUM COFACTOR CYTIDYLYLTRANSFERASE"/>
    <property type="match status" value="1"/>
</dbReference>
<evidence type="ECO:0000313" key="3">
    <source>
        <dbReference type="Proteomes" id="UP000655208"/>
    </source>
</evidence>
<dbReference type="SUPFAM" id="SSF53448">
    <property type="entry name" value="Nucleotide-diphospho-sugar transferases"/>
    <property type="match status" value="1"/>
</dbReference>
<dbReference type="Proteomes" id="UP000655208">
    <property type="component" value="Unassembled WGS sequence"/>
</dbReference>
<sequence>MGAEADRVAALAPAGTQVARNPAYRSGMGGSLRTGLLHLATALDPADAALVLLVDLPGVDRAVVRRVAAAATGPDVLARAVYGGRPGHPVLLGRDHWTGVCAVATGDRGARDYLRDRPVRAVECGDLGHGEDVDVPAAD</sequence>
<reference evidence="2" key="1">
    <citation type="journal article" date="2014" name="Int. J. Syst. Evol. Microbiol.">
        <title>Complete genome sequence of Corynebacterium casei LMG S-19264T (=DSM 44701T), isolated from a smear-ripened cheese.</title>
        <authorList>
            <consortium name="US DOE Joint Genome Institute (JGI-PGF)"/>
            <person name="Walter F."/>
            <person name="Albersmeier A."/>
            <person name="Kalinowski J."/>
            <person name="Ruckert C."/>
        </authorList>
    </citation>
    <scope>NUCLEOTIDE SEQUENCE</scope>
    <source>
        <strain evidence="2">CGMCC 4.7308</strain>
    </source>
</reference>
<dbReference type="InterPro" id="IPR029044">
    <property type="entry name" value="Nucleotide-diphossugar_trans"/>
</dbReference>
<dbReference type="Pfam" id="PF12804">
    <property type="entry name" value="NTP_transf_3"/>
    <property type="match status" value="1"/>
</dbReference>
<dbReference type="EMBL" id="BMNA01000001">
    <property type="protein sequence ID" value="GGL88984.1"/>
    <property type="molecule type" value="Genomic_DNA"/>
</dbReference>
<keyword evidence="3" id="KW-1185">Reference proteome</keyword>
<feature type="domain" description="MobA-like NTP transferase" evidence="1">
    <location>
        <begin position="6"/>
        <end position="116"/>
    </location>
</feature>
<proteinExistence type="predicted"/>
<dbReference type="GO" id="GO:0016779">
    <property type="term" value="F:nucleotidyltransferase activity"/>
    <property type="evidence" value="ECO:0007669"/>
    <property type="project" value="UniProtKB-ARBA"/>
</dbReference>
<reference evidence="2" key="2">
    <citation type="submission" date="2020-09" db="EMBL/GenBank/DDBJ databases">
        <authorList>
            <person name="Sun Q."/>
            <person name="Zhou Y."/>
        </authorList>
    </citation>
    <scope>NUCLEOTIDE SEQUENCE</scope>
    <source>
        <strain evidence="2">CGMCC 4.7308</strain>
    </source>
</reference>